<evidence type="ECO:0008006" key="4">
    <source>
        <dbReference type="Google" id="ProtNLM"/>
    </source>
</evidence>
<dbReference type="Proteomes" id="UP000717328">
    <property type="component" value="Unassembled WGS sequence"/>
</dbReference>
<proteinExistence type="predicted"/>
<dbReference type="Pfam" id="PF01161">
    <property type="entry name" value="PBP"/>
    <property type="match status" value="1"/>
</dbReference>
<reference evidence="2" key="2">
    <citation type="submission" date="2021-10" db="EMBL/GenBank/DDBJ databases">
        <title>Phylogenomics reveals ancestral predisposition of the termite-cultivated fungus Termitomyces towards a domesticated lifestyle.</title>
        <authorList>
            <person name="Auxier B."/>
            <person name="Grum-Grzhimaylo A."/>
            <person name="Cardenas M.E."/>
            <person name="Lodge J.D."/>
            <person name="Laessoe T."/>
            <person name="Pedersen O."/>
            <person name="Smith M.E."/>
            <person name="Kuyper T.W."/>
            <person name="Franco-Molano E.A."/>
            <person name="Baroni T.J."/>
            <person name="Aanen D.K."/>
        </authorList>
    </citation>
    <scope>NUCLEOTIDE SEQUENCE</scope>
    <source>
        <strain evidence="2">D49</strain>
    </source>
</reference>
<dbReference type="EMBL" id="JABCKI010006262">
    <property type="protein sequence ID" value="KAG5634815.1"/>
    <property type="molecule type" value="Genomic_DNA"/>
</dbReference>
<feature type="chain" id="PRO_5040479772" description="PEBP-like protein" evidence="1">
    <location>
        <begin position="18"/>
        <end position="220"/>
    </location>
</feature>
<reference evidence="2" key="1">
    <citation type="submission" date="2021-02" db="EMBL/GenBank/DDBJ databases">
        <authorList>
            <person name="Nieuwenhuis M."/>
            <person name="Van De Peppel L.J.J."/>
        </authorList>
    </citation>
    <scope>NUCLEOTIDE SEQUENCE</scope>
    <source>
        <strain evidence="2">D49</strain>
    </source>
</reference>
<name>A0A9P7K3D6_9AGAR</name>
<dbReference type="PANTHER" id="PTHR11362">
    <property type="entry name" value="PHOSPHATIDYLETHANOLAMINE-BINDING PROTEIN"/>
    <property type="match status" value="1"/>
</dbReference>
<gene>
    <name evidence="2" type="ORF">H0H81_000618</name>
</gene>
<dbReference type="PANTHER" id="PTHR11362:SF82">
    <property type="entry name" value="PHOSPHATIDYLETHANOLAMINE-BINDING PROTEIN 4"/>
    <property type="match status" value="1"/>
</dbReference>
<evidence type="ECO:0000313" key="3">
    <source>
        <dbReference type="Proteomes" id="UP000717328"/>
    </source>
</evidence>
<dbReference type="InterPro" id="IPR008914">
    <property type="entry name" value="PEBP"/>
</dbReference>
<dbReference type="AlphaFoldDB" id="A0A9P7K3D6"/>
<feature type="signal peptide" evidence="1">
    <location>
        <begin position="1"/>
        <end position="17"/>
    </location>
</feature>
<dbReference type="OrthoDB" id="2506647at2759"/>
<dbReference type="CDD" id="cd00866">
    <property type="entry name" value="PEBP_euk"/>
    <property type="match status" value="1"/>
</dbReference>
<protein>
    <recommendedName>
        <fullName evidence="4">PEBP-like protein</fullName>
    </recommendedName>
</protein>
<keyword evidence="1" id="KW-0732">Signal</keyword>
<dbReference type="SUPFAM" id="SSF49777">
    <property type="entry name" value="PEBP-like"/>
    <property type="match status" value="1"/>
</dbReference>
<comment type="caution">
    <text evidence="2">The sequence shown here is derived from an EMBL/GenBank/DDBJ whole genome shotgun (WGS) entry which is preliminary data.</text>
</comment>
<dbReference type="Gene3D" id="3.90.280.10">
    <property type="entry name" value="PEBP-like"/>
    <property type="match status" value="1"/>
</dbReference>
<accession>A0A9P7K3D6</accession>
<sequence length="220" mass="22548">MRLSYLIPFALVAVVSAADTLKSVQDAFNAANIPANLRITFNPSFLLGVSFPSGASVSSPGVQLSVAGKFHPLSHAHPHTYADAPTATAKEPSLFLTGASAADLGGPFVAIMVDPDAPTPQNPTIAQIRHLVAPDLAASAKSSQLTTATAPISAYIPPGPPAGSPAHRYIILLYKQPPGFKNQKLITPSTGVTNFDVGAFAAATGLGNPVAGNFFRVAPA</sequence>
<organism evidence="2 3">
    <name type="scientific">Sphagnurus paluster</name>
    <dbReference type="NCBI Taxonomy" id="117069"/>
    <lineage>
        <taxon>Eukaryota</taxon>
        <taxon>Fungi</taxon>
        <taxon>Dikarya</taxon>
        <taxon>Basidiomycota</taxon>
        <taxon>Agaricomycotina</taxon>
        <taxon>Agaricomycetes</taxon>
        <taxon>Agaricomycetidae</taxon>
        <taxon>Agaricales</taxon>
        <taxon>Tricholomatineae</taxon>
        <taxon>Lyophyllaceae</taxon>
        <taxon>Sphagnurus</taxon>
    </lineage>
</organism>
<dbReference type="InterPro" id="IPR035810">
    <property type="entry name" value="PEBP_euk"/>
</dbReference>
<dbReference type="InterPro" id="IPR036610">
    <property type="entry name" value="PEBP-like_sf"/>
</dbReference>
<evidence type="ECO:0000256" key="1">
    <source>
        <dbReference type="SAM" id="SignalP"/>
    </source>
</evidence>
<evidence type="ECO:0000313" key="2">
    <source>
        <dbReference type="EMBL" id="KAG5634815.1"/>
    </source>
</evidence>
<keyword evidence="3" id="KW-1185">Reference proteome</keyword>